<dbReference type="PANTHER" id="PTHR45460:SF2">
    <property type="entry name" value="ALPHA 1,3 GLUCANASE, GH71 FAMILY (EUROFUNG)"/>
    <property type="match status" value="1"/>
</dbReference>
<comment type="caution">
    <text evidence="2">The sequence shown here is derived from an EMBL/GenBank/DDBJ whole genome shotgun (WGS) entry which is preliminary data.</text>
</comment>
<dbReference type="InterPro" id="IPR013517">
    <property type="entry name" value="FG-GAP"/>
</dbReference>
<keyword evidence="3" id="KW-1185">Reference proteome</keyword>
<evidence type="ECO:0000313" key="3">
    <source>
        <dbReference type="Proteomes" id="UP000283387"/>
    </source>
</evidence>
<organism evidence="2 3">
    <name type="scientific">Mangrovibacterium diazotrophicum</name>
    <dbReference type="NCBI Taxonomy" id="1261403"/>
    <lineage>
        <taxon>Bacteria</taxon>
        <taxon>Pseudomonadati</taxon>
        <taxon>Bacteroidota</taxon>
        <taxon>Bacteroidia</taxon>
        <taxon>Marinilabiliales</taxon>
        <taxon>Prolixibacteraceae</taxon>
        <taxon>Mangrovibacterium</taxon>
    </lineage>
</organism>
<dbReference type="InterPro" id="IPR028994">
    <property type="entry name" value="Integrin_alpha_N"/>
</dbReference>
<dbReference type="OrthoDB" id="974255at2"/>
<reference evidence="2 3" key="1">
    <citation type="submission" date="2018-09" db="EMBL/GenBank/DDBJ databases">
        <title>Genomic Encyclopedia of Archaeal and Bacterial Type Strains, Phase II (KMG-II): from individual species to whole genera.</title>
        <authorList>
            <person name="Goeker M."/>
        </authorList>
    </citation>
    <scope>NUCLEOTIDE SEQUENCE [LARGE SCALE GENOMIC DNA]</scope>
    <source>
        <strain evidence="2 3">DSM 27148</strain>
    </source>
</reference>
<dbReference type="AlphaFoldDB" id="A0A419VZ23"/>
<sequence>MKNSIILFSFLIPVFFASCSKDDPGGGSSSTVDLGITASADADAGSSNAYSNQVDIQVYYWNMPGDASVYGNLRDAIAYLDANHDGLTDVFMATGEYLLEGNVDCILALNDGNGDFYNSRTEFNDDMPPATHARKTICADFNNDGLTDLFIFDHGYDASPYPGNNCKLIIQDSEGSFSWTKMSETGFFHGGAAADIDNDGDLDIFVGGHDPFFYINDGNANFTAATDRFDDSIDKVFSAELIDVDKDGYVDLLVGAHEQDGDETSIYWGSSTGSYTKSNRTVIPEYTGYGTVLDFDAADFDDDGDRDLAVNRTGGGNSNFYTGSIIQLLKNNGSRTFTDATSQIDNPGGSDINWFPWVRVQDIDNDGDIDIFPDDLGDNFKLVNDGSGNFTRQVKY</sequence>
<dbReference type="Proteomes" id="UP000283387">
    <property type="component" value="Unassembled WGS sequence"/>
</dbReference>
<accession>A0A419VZ23</accession>
<dbReference type="SUPFAM" id="SSF69318">
    <property type="entry name" value="Integrin alpha N-terminal domain"/>
    <property type="match status" value="1"/>
</dbReference>
<dbReference type="PANTHER" id="PTHR45460">
    <property type="entry name" value="SIMILAR TO CYSTEINE PROTEINASE"/>
    <property type="match status" value="1"/>
</dbReference>
<name>A0A419VZ23_9BACT</name>
<evidence type="ECO:0000313" key="2">
    <source>
        <dbReference type="EMBL" id="RKD88488.1"/>
    </source>
</evidence>
<dbReference type="RefSeq" id="WP_120274643.1">
    <property type="nucleotide sequence ID" value="NZ_RAPN01000002.1"/>
</dbReference>
<keyword evidence="1" id="KW-0732">Signal</keyword>
<dbReference type="Pfam" id="PF13517">
    <property type="entry name" value="FG-GAP_3"/>
    <property type="match status" value="2"/>
</dbReference>
<dbReference type="PROSITE" id="PS51257">
    <property type="entry name" value="PROKAR_LIPOPROTEIN"/>
    <property type="match status" value="1"/>
</dbReference>
<protein>
    <submittedName>
        <fullName evidence="2">VCBS repeat protein</fullName>
    </submittedName>
</protein>
<dbReference type="Gene3D" id="2.130.10.130">
    <property type="entry name" value="Integrin alpha, N-terminal"/>
    <property type="match status" value="1"/>
</dbReference>
<gene>
    <name evidence="2" type="ORF">BC643_3637</name>
</gene>
<proteinExistence type="predicted"/>
<dbReference type="EMBL" id="RAPN01000002">
    <property type="protein sequence ID" value="RKD88488.1"/>
    <property type="molecule type" value="Genomic_DNA"/>
</dbReference>
<evidence type="ECO:0000256" key="1">
    <source>
        <dbReference type="ARBA" id="ARBA00022729"/>
    </source>
</evidence>